<dbReference type="PANTHER" id="PTHR10992">
    <property type="entry name" value="METHYLESTERASE FAMILY MEMBER"/>
    <property type="match status" value="1"/>
</dbReference>
<reference evidence="1 2" key="4">
    <citation type="journal article" date="2011" name="BMC Genomics">
        <title>RNA-Seq improves annotation of protein-coding genes in the cucumber genome.</title>
        <authorList>
            <person name="Li Z."/>
            <person name="Zhang Z."/>
            <person name="Yan P."/>
            <person name="Huang S."/>
            <person name="Fei Z."/>
            <person name="Lin K."/>
        </authorList>
    </citation>
    <scope>NUCLEOTIDE SEQUENCE [LARGE SCALE GENOMIC DNA]</scope>
    <source>
        <strain evidence="2">cv. 9930</strain>
    </source>
</reference>
<dbReference type="Gramene" id="KGN65886">
    <property type="protein sequence ID" value="KGN65886"/>
    <property type="gene ID" value="Csa_1G537360"/>
</dbReference>
<gene>
    <name evidence="1" type="ORF">Csa_1G537360</name>
</gene>
<evidence type="ECO:0000313" key="1">
    <source>
        <dbReference type="EMBL" id="KGN65886.1"/>
    </source>
</evidence>
<dbReference type="InterPro" id="IPR029058">
    <property type="entry name" value="AB_hydrolase_fold"/>
</dbReference>
<dbReference type="Gene3D" id="3.40.50.1820">
    <property type="entry name" value="alpha/beta hydrolase"/>
    <property type="match status" value="1"/>
</dbReference>
<dbReference type="InterPro" id="IPR045889">
    <property type="entry name" value="MES/HNL"/>
</dbReference>
<dbReference type="EMBL" id="CM002922">
    <property type="protein sequence ID" value="KGN65886.1"/>
    <property type="molecule type" value="Genomic_DNA"/>
</dbReference>
<evidence type="ECO:0008006" key="3">
    <source>
        <dbReference type="Google" id="ProtNLM"/>
    </source>
</evidence>
<reference evidence="1 2" key="3">
    <citation type="journal article" date="2010" name="BMC Genomics">
        <title>Transcriptome sequencing and comparative analysis of cucumber flowers with different sex types.</title>
        <authorList>
            <person name="Guo S."/>
            <person name="Zheng Y."/>
            <person name="Joung J.G."/>
            <person name="Liu S."/>
            <person name="Zhang Z."/>
            <person name="Crasta O.R."/>
            <person name="Sobral B.W."/>
            <person name="Xu Y."/>
            <person name="Huang S."/>
            <person name="Fei Z."/>
        </authorList>
    </citation>
    <scope>NUCLEOTIDE SEQUENCE [LARGE SCALE GENOMIC DNA]</scope>
    <source>
        <strain evidence="2">cv. 9930</strain>
    </source>
</reference>
<name>A0A0A0M116_CUCSA</name>
<accession>A0A0A0M116</accession>
<dbReference type="STRING" id="3659.A0A0A0M116"/>
<dbReference type="Proteomes" id="UP000029981">
    <property type="component" value="Chromosome 1"/>
</dbReference>
<sequence>MLVRSFPLFKINDPKFKFTGERFGTVKRAFVVTEDDLAAPKKFQMWMVENNPPDITVEIRGSDHMAMVSKPLELADGLQRIVQQLSPT</sequence>
<dbReference type="SUPFAM" id="SSF53474">
    <property type="entry name" value="alpha/beta-Hydrolases"/>
    <property type="match status" value="1"/>
</dbReference>
<dbReference type="OMA" id="YLQEIAV"/>
<keyword evidence="2" id="KW-1185">Reference proteome</keyword>
<reference evidence="1 2" key="2">
    <citation type="journal article" date="2009" name="PLoS ONE">
        <title>An integrated genetic and cytogenetic map of the cucumber genome.</title>
        <authorList>
            <person name="Ren Y."/>
            <person name="Zhang Z."/>
            <person name="Liu J."/>
            <person name="Staub J.E."/>
            <person name="Han Y."/>
            <person name="Cheng Z."/>
            <person name="Li X."/>
            <person name="Lu J."/>
            <person name="Miao H."/>
            <person name="Kang H."/>
            <person name="Xie B."/>
            <person name="Gu X."/>
            <person name="Wang X."/>
            <person name="Du Y."/>
            <person name="Jin W."/>
            <person name="Huang S."/>
        </authorList>
    </citation>
    <scope>NUCLEOTIDE SEQUENCE [LARGE SCALE GENOMIC DNA]</scope>
    <source>
        <strain evidence="2">cv. 9930</strain>
    </source>
</reference>
<reference evidence="1 2" key="1">
    <citation type="journal article" date="2009" name="Nat. Genet.">
        <title>The genome of the cucumber, Cucumis sativus L.</title>
        <authorList>
            <person name="Huang S."/>
            <person name="Li R."/>
            <person name="Zhang Z."/>
            <person name="Li L."/>
            <person name="Gu X."/>
            <person name="Fan W."/>
            <person name="Lucas W.J."/>
            <person name="Wang X."/>
            <person name="Xie B."/>
            <person name="Ni P."/>
            <person name="Ren Y."/>
            <person name="Zhu H."/>
            <person name="Li J."/>
            <person name="Lin K."/>
            <person name="Jin W."/>
            <person name="Fei Z."/>
            <person name="Li G."/>
            <person name="Staub J."/>
            <person name="Kilian A."/>
            <person name="van der Vossen E.A."/>
            <person name="Wu Y."/>
            <person name="Guo J."/>
            <person name="He J."/>
            <person name="Jia Z."/>
            <person name="Ren Y."/>
            <person name="Tian G."/>
            <person name="Lu Y."/>
            <person name="Ruan J."/>
            <person name="Qian W."/>
            <person name="Wang M."/>
            <person name="Huang Q."/>
            <person name="Li B."/>
            <person name="Xuan Z."/>
            <person name="Cao J."/>
            <person name="Asan"/>
            <person name="Wu Z."/>
            <person name="Zhang J."/>
            <person name="Cai Q."/>
            <person name="Bai Y."/>
            <person name="Zhao B."/>
            <person name="Han Y."/>
            <person name="Li Y."/>
            <person name="Li X."/>
            <person name="Wang S."/>
            <person name="Shi Q."/>
            <person name="Liu S."/>
            <person name="Cho W.K."/>
            <person name="Kim J.Y."/>
            <person name="Xu Y."/>
            <person name="Heller-Uszynska K."/>
            <person name="Miao H."/>
            <person name="Cheng Z."/>
            <person name="Zhang S."/>
            <person name="Wu J."/>
            <person name="Yang Y."/>
            <person name="Kang H."/>
            <person name="Li M."/>
            <person name="Liang H."/>
            <person name="Ren X."/>
            <person name="Shi Z."/>
            <person name="Wen M."/>
            <person name="Jian M."/>
            <person name="Yang H."/>
            <person name="Zhang G."/>
            <person name="Yang Z."/>
            <person name="Chen R."/>
            <person name="Liu S."/>
            <person name="Li J."/>
            <person name="Ma L."/>
            <person name="Liu H."/>
            <person name="Zhou Y."/>
            <person name="Zhao J."/>
            <person name="Fang X."/>
            <person name="Li G."/>
            <person name="Fang L."/>
            <person name="Li Y."/>
            <person name="Liu D."/>
            <person name="Zheng H."/>
            <person name="Zhang Y."/>
            <person name="Qin N."/>
            <person name="Li Z."/>
            <person name="Yang G."/>
            <person name="Yang S."/>
            <person name="Bolund L."/>
            <person name="Kristiansen K."/>
            <person name="Zheng H."/>
            <person name="Li S."/>
            <person name="Zhang X."/>
            <person name="Yang H."/>
            <person name="Wang J."/>
            <person name="Sun R."/>
            <person name="Zhang B."/>
            <person name="Jiang S."/>
            <person name="Wang J."/>
            <person name="Du Y."/>
            <person name="Li S."/>
        </authorList>
    </citation>
    <scope>NUCLEOTIDE SEQUENCE [LARGE SCALE GENOMIC DNA]</scope>
    <source>
        <strain evidence="2">cv. 9930</strain>
    </source>
</reference>
<dbReference type="PANTHER" id="PTHR10992:SF1002">
    <property type="entry name" value="SALICYLIC ACID-BINDING PROTEIN 2-LIKE"/>
    <property type="match status" value="1"/>
</dbReference>
<proteinExistence type="predicted"/>
<organism evidence="1 2">
    <name type="scientific">Cucumis sativus</name>
    <name type="common">Cucumber</name>
    <dbReference type="NCBI Taxonomy" id="3659"/>
    <lineage>
        <taxon>Eukaryota</taxon>
        <taxon>Viridiplantae</taxon>
        <taxon>Streptophyta</taxon>
        <taxon>Embryophyta</taxon>
        <taxon>Tracheophyta</taxon>
        <taxon>Spermatophyta</taxon>
        <taxon>Magnoliopsida</taxon>
        <taxon>eudicotyledons</taxon>
        <taxon>Gunneridae</taxon>
        <taxon>Pentapetalae</taxon>
        <taxon>rosids</taxon>
        <taxon>fabids</taxon>
        <taxon>Cucurbitales</taxon>
        <taxon>Cucurbitaceae</taxon>
        <taxon>Benincaseae</taxon>
        <taxon>Cucumis</taxon>
    </lineage>
</organism>
<dbReference type="AlphaFoldDB" id="A0A0A0M116"/>
<evidence type="ECO:0000313" key="2">
    <source>
        <dbReference type="Proteomes" id="UP000029981"/>
    </source>
</evidence>
<protein>
    <recommendedName>
        <fullName evidence="3">AB hydrolase-1 domain-containing protein</fullName>
    </recommendedName>
</protein>